<sequence length="162" mass="19036">MEALHKLDLRGKTNGNWPGYHKEFINIWEHRVKFLPIRKPFFLLDTMACLEYMHWFRVADKPYLLLVEARSRQLHQKRHDDCLSNVSLEEVSQRVCPHLQPNKWHRCTFSKALLSPTYYAWTPMATPIPLSMLTLIPTSMSMYLGFVTLYGYSPIVLQTPNA</sequence>
<evidence type="ECO:0000313" key="2">
    <source>
        <dbReference type="Proteomes" id="UP000593577"/>
    </source>
</evidence>
<dbReference type="EMBL" id="JABFAA010000010">
    <property type="protein sequence ID" value="MBA0694814.1"/>
    <property type="molecule type" value="Genomic_DNA"/>
</dbReference>
<accession>A0A7J8Y6Y9</accession>
<dbReference type="AlphaFoldDB" id="A0A7J8Y6Y9"/>
<reference evidence="1 2" key="1">
    <citation type="journal article" date="2019" name="Genome Biol. Evol.">
        <title>Insights into the evolution of the New World diploid cottons (Gossypium, subgenus Houzingenia) based on genome sequencing.</title>
        <authorList>
            <person name="Grover C.E."/>
            <person name="Arick M.A. 2nd"/>
            <person name="Thrash A."/>
            <person name="Conover J.L."/>
            <person name="Sanders W.S."/>
            <person name="Peterson D.G."/>
            <person name="Frelichowski J.E."/>
            <person name="Scheffler J.A."/>
            <person name="Scheffler B.E."/>
            <person name="Wendel J.F."/>
        </authorList>
    </citation>
    <scope>NUCLEOTIDE SEQUENCE [LARGE SCALE GENOMIC DNA]</scope>
    <source>
        <strain evidence="1">185</strain>
        <tissue evidence="1">Leaf</tissue>
    </source>
</reference>
<gene>
    <name evidence="1" type="ORF">Goari_005085</name>
</gene>
<proteinExistence type="predicted"/>
<name>A0A7J8Y6Y9_GOSAI</name>
<evidence type="ECO:0000313" key="1">
    <source>
        <dbReference type="EMBL" id="MBA0694814.1"/>
    </source>
</evidence>
<dbReference type="Proteomes" id="UP000593577">
    <property type="component" value="Unassembled WGS sequence"/>
</dbReference>
<protein>
    <submittedName>
        <fullName evidence="1">Uncharacterized protein</fullName>
    </submittedName>
</protein>
<keyword evidence="2" id="KW-1185">Reference proteome</keyword>
<organism evidence="1 2">
    <name type="scientific">Gossypium aridum</name>
    <name type="common">American cotton</name>
    <name type="synonym">Erioxylum aridum</name>
    <dbReference type="NCBI Taxonomy" id="34290"/>
    <lineage>
        <taxon>Eukaryota</taxon>
        <taxon>Viridiplantae</taxon>
        <taxon>Streptophyta</taxon>
        <taxon>Embryophyta</taxon>
        <taxon>Tracheophyta</taxon>
        <taxon>Spermatophyta</taxon>
        <taxon>Magnoliopsida</taxon>
        <taxon>eudicotyledons</taxon>
        <taxon>Gunneridae</taxon>
        <taxon>Pentapetalae</taxon>
        <taxon>rosids</taxon>
        <taxon>malvids</taxon>
        <taxon>Malvales</taxon>
        <taxon>Malvaceae</taxon>
        <taxon>Malvoideae</taxon>
        <taxon>Gossypium</taxon>
    </lineage>
</organism>
<comment type="caution">
    <text evidence="1">The sequence shown here is derived from an EMBL/GenBank/DDBJ whole genome shotgun (WGS) entry which is preliminary data.</text>
</comment>